<dbReference type="PROSITE" id="PS50005">
    <property type="entry name" value="TPR"/>
    <property type="match status" value="1"/>
</dbReference>
<keyword evidence="2 3" id="KW-0802">TPR repeat</keyword>
<dbReference type="EMBL" id="BEYU01000033">
    <property type="protein sequence ID" value="GBG27592.1"/>
    <property type="molecule type" value="Genomic_DNA"/>
</dbReference>
<keyword evidence="4" id="KW-0175">Coiled coil</keyword>
<evidence type="ECO:0000256" key="5">
    <source>
        <dbReference type="SAM" id="MobiDB-lite"/>
    </source>
</evidence>
<organism evidence="7 8">
    <name type="scientific">Hondaea fermentalgiana</name>
    <dbReference type="NCBI Taxonomy" id="2315210"/>
    <lineage>
        <taxon>Eukaryota</taxon>
        <taxon>Sar</taxon>
        <taxon>Stramenopiles</taxon>
        <taxon>Bigyra</taxon>
        <taxon>Labyrinthulomycetes</taxon>
        <taxon>Thraustochytrida</taxon>
        <taxon>Thraustochytriidae</taxon>
        <taxon>Hondaea</taxon>
    </lineage>
</organism>
<evidence type="ECO:0000256" key="2">
    <source>
        <dbReference type="ARBA" id="ARBA00022803"/>
    </source>
</evidence>
<name>A0A2R5G954_9STRA</name>
<keyword evidence="1" id="KW-0677">Repeat</keyword>
<feature type="region of interest" description="Disordered" evidence="5">
    <location>
        <begin position="352"/>
        <end position="401"/>
    </location>
</feature>
<keyword evidence="6" id="KW-0812">Transmembrane</keyword>
<dbReference type="SUPFAM" id="SSF48452">
    <property type="entry name" value="TPR-like"/>
    <property type="match status" value="1"/>
</dbReference>
<dbReference type="Proteomes" id="UP000241890">
    <property type="component" value="Unassembled WGS sequence"/>
</dbReference>
<evidence type="ECO:0000256" key="6">
    <source>
        <dbReference type="SAM" id="Phobius"/>
    </source>
</evidence>
<keyword evidence="8" id="KW-1185">Reference proteome</keyword>
<evidence type="ECO:0000256" key="3">
    <source>
        <dbReference type="PROSITE-ProRule" id="PRU00339"/>
    </source>
</evidence>
<feature type="repeat" description="TPR" evidence="3">
    <location>
        <begin position="11"/>
        <end position="44"/>
    </location>
</feature>
<proteinExistence type="predicted"/>
<dbReference type="InterPro" id="IPR011990">
    <property type="entry name" value="TPR-like_helical_dom_sf"/>
</dbReference>
<dbReference type="InParanoid" id="A0A2R5G954"/>
<dbReference type="Pfam" id="PF13431">
    <property type="entry name" value="TPR_17"/>
    <property type="match status" value="1"/>
</dbReference>
<sequence>MPSSEDAKKKAEELKNEGNKNFGEGKPEAAVTCYTKGLELDPTSHVLMSNRAAAYLRLNNLKEAVKDAKACVKQAPEWPKGYTRLAQSLFQMGMYDDCDEAINTLEKLESDNRNIERLRSLVKKKRTFMQLSGKWYGTVSKELGGYIQTFDFKSETEVIVSVFGRDITARLNLNTVEDPMHLDLLVEPAPGSPPAPEVKHIFYIDEDDVLHLCSPYMTPPEVRPTKFEGPAYVQMRRGSPPADNSKKEKKAAITKLSSAEKCLEFAKAVTEILPDQRISPLQSDSEEAQANMMQQNIQFQTAYFNVKELYGADVESDLREYLERTKTCPSDDLKNQVDAMRRKMQVAGLYPEDSELPTPAAEPTSTPTAAPAVSSAKTEEPTPGNEEEVKSTAKAAAQEPAKAIKDNSNTILAVGLVAAAAAVVAIFALRKKD</sequence>
<feature type="region of interest" description="Disordered" evidence="5">
    <location>
        <begin position="1"/>
        <end position="23"/>
    </location>
</feature>
<feature type="transmembrane region" description="Helical" evidence="6">
    <location>
        <begin position="410"/>
        <end position="429"/>
    </location>
</feature>
<feature type="compositionally biased region" description="Low complexity" evidence="5">
    <location>
        <begin position="357"/>
        <end position="376"/>
    </location>
</feature>
<evidence type="ECO:0000256" key="1">
    <source>
        <dbReference type="ARBA" id="ARBA00022737"/>
    </source>
</evidence>
<evidence type="ECO:0000313" key="7">
    <source>
        <dbReference type="EMBL" id="GBG27592.1"/>
    </source>
</evidence>
<dbReference type="OrthoDB" id="2423701at2759"/>
<comment type="caution">
    <text evidence="7">The sequence shown here is derived from an EMBL/GenBank/DDBJ whole genome shotgun (WGS) entry which is preliminary data.</text>
</comment>
<dbReference type="PANTHER" id="PTHR22904:SF523">
    <property type="entry name" value="STRESS-INDUCED-PHOSPHOPROTEIN 1"/>
    <property type="match status" value="1"/>
</dbReference>
<evidence type="ECO:0000313" key="8">
    <source>
        <dbReference type="Proteomes" id="UP000241890"/>
    </source>
</evidence>
<keyword evidence="6" id="KW-1133">Transmembrane helix</keyword>
<keyword evidence="6" id="KW-0472">Membrane</keyword>
<feature type="coiled-coil region" evidence="4">
    <location>
        <begin position="98"/>
        <end position="125"/>
    </location>
</feature>
<evidence type="ECO:0000256" key="4">
    <source>
        <dbReference type="SAM" id="Coils"/>
    </source>
</evidence>
<gene>
    <name evidence="7" type="ORF">FCC1311_038152</name>
</gene>
<protein>
    <submittedName>
        <fullName evidence="7">Small glutamine-rich tetratricopeptide repeat-containing protein</fullName>
    </submittedName>
</protein>
<dbReference type="PANTHER" id="PTHR22904">
    <property type="entry name" value="TPR REPEAT CONTAINING PROTEIN"/>
    <property type="match status" value="1"/>
</dbReference>
<dbReference type="GO" id="GO:0051879">
    <property type="term" value="F:Hsp90 protein binding"/>
    <property type="evidence" value="ECO:0007669"/>
    <property type="project" value="TreeGrafter"/>
</dbReference>
<accession>A0A2R5G954</accession>
<dbReference type="Gene3D" id="1.25.40.10">
    <property type="entry name" value="Tetratricopeptide repeat domain"/>
    <property type="match status" value="1"/>
</dbReference>
<feature type="compositionally biased region" description="Low complexity" evidence="5">
    <location>
        <begin position="392"/>
        <end position="401"/>
    </location>
</feature>
<dbReference type="InterPro" id="IPR019734">
    <property type="entry name" value="TPR_rpt"/>
</dbReference>
<dbReference type="AlphaFoldDB" id="A0A2R5G954"/>
<reference evidence="7 8" key="1">
    <citation type="submission" date="2017-12" db="EMBL/GenBank/DDBJ databases">
        <title>Sequencing, de novo assembly and annotation of complete genome of a new Thraustochytrid species, strain FCC1311.</title>
        <authorList>
            <person name="Sedici K."/>
            <person name="Godart F."/>
            <person name="Aiese Cigliano R."/>
            <person name="Sanseverino W."/>
            <person name="Barakat M."/>
            <person name="Ortet P."/>
            <person name="Marechal E."/>
            <person name="Cagnac O."/>
            <person name="Amato A."/>
        </authorList>
    </citation>
    <scope>NUCLEOTIDE SEQUENCE [LARGE SCALE GENOMIC DNA]</scope>
</reference>
<dbReference type="SMART" id="SM00028">
    <property type="entry name" value="TPR"/>
    <property type="match status" value="3"/>
</dbReference>